<sequence length="319" mass="35641">MREEKDARIIKREILPYLAPGIAKLLWGKDDKFFAGLEEIRLRIKSPLILKIGDRDYTINRRGEITTRLDDAYVVEGEDIYRSIASISDNSLYAFEEDIKKGFITIPGGHRVGLAGQVVYKGNNICILKNFSSICFRVAREIKGCAKGLLPYLIDKNGQIVNTLLISPPRCGKTTILRDLARMIADGIHIPFPHNVVIIDERSEIAGCYQGVPQLEVGVRTDVLDACPKALGMMMAIRSLSPEVIVTDEIGREEDIASIYECINAGVAVIATVHARNIEELERRVLFKELLKSKSFGRGVVLSRRQGPGTVEAVYRWDD</sequence>
<dbReference type="STRING" id="1123382.SAMN02745221_00680"/>
<dbReference type="OrthoDB" id="9768243at2"/>
<dbReference type="PANTHER" id="PTHR20953">
    <property type="entry name" value="KINASE-RELATED"/>
    <property type="match status" value="1"/>
</dbReference>
<organism evidence="4 5">
    <name type="scientific">Thermosyntropha lipolytica DSM 11003</name>
    <dbReference type="NCBI Taxonomy" id="1123382"/>
    <lineage>
        <taxon>Bacteria</taxon>
        <taxon>Bacillati</taxon>
        <taxon>Bacillota</taxon>
        <taxon>Clostridia</taxon>
        <taxon>Eubacteriales</taxon>
        <taxon>Syntrophomonadaceae</taxon>
        <taxon>Thermosyntropha</taxon>
    </lineage>
</organism>
<name>A0A1M5LJR8_9FIRM</name>
<accession>A0A1M5LJR8</accession>
<evidence type="ECO:0000313" key="5">
    <source>
        <dbReference type="Proteomes" id="UP000242329"/>
    </source>
</evidence>
<reference evidence="5" key="1">
    <citation type="submission" date="2016-11" db="EMBL/GenBank/DDBJ databases">
        <authorList>
            <person name="Varghese N."/>
            <person name="Submissions S."/>
        </authorList>
    </citation>
    <scope>NUCLEOTIDE SEQUENCE [LARGE SCALE GENOMIC DNA]</scope>
    <source>
        <strain evidence="5">DSM 11003</strain>
    </source>
</reference>
<dbReference type="Gene3D" id="3.40.50.300">
    <property type="entry name" value="P-loop containing nucleotide triphosphate hydrolases"/>
    <property type="match status" value="1"/>
</dbReference>
<dbReference type="Proteomes" id="UP000242329">
    <property type="component" value="Unassembled WGS sequence"/>
</dbReference>
<dbReference type="NCBIfam" id="TIGR02858">
    <property type="entry name" value="spore_III_AA"/>
    <property type="match status" value="1"/>
</dbReference>
<keyword evidence="2" id="KW-0067">ATP-binding</keyword>
<dbReference type="RefSeq" id="WP_073090017.1">
    <property type="nucleotide sequence ID" value="NZ_FQWY01000008.1"/>
</dbReference>
<feature type="domain" description="AAA+ ATPase" evidence="3">
    <location>
        <begin position="159"/>
        <end position="296"/>
    </location>
</feature>
<dbReference type="GO" id="GO:0005524">
    <property type="term" value="F:ATP binding"/>
    <property type="evidence" value="ECO:0007669"/>
    <property type="project" value="UniProtKB-KW"/>
</dbReference>
<evidence type="ECO:0000313" key="4">
    <source>
        <dbReference type="EMBL" id="SHG65362.1"/>
    </source>
</evidence>
<dbReference type="PANTHER" id="PTHR20953:SF3">
    <property type="entry name" value="P-LOOP CONTAINING NUCLEOSIDE TRIPHOSPHATE HYDROLASES SUPERFAMILY PROTEIN"/>
    <property type="match status" value="1"/>
</dbReference>
<protein>
    <submittedName>
        <fullName evidence="4">Stage III sporulation protein AA</fullName>
    </submittedName>
</protein>
<evidence type="ECO:0000256" key="2">
    <source>
        <dbReference type="ARBA" id="ARBA00022840"/>
    </source>
</evidence>
<keyword evidence="5" id="KW-1185">Reference proteome</keyword>
<keyword evidence="1" id="KW-0547">Nucleotide-binding</keyword>
<dbReference type="AlphaFoldDB" id="A0A1M5LJR8"/>
<dbReference type="Pfam" id="PF19568">
    <property type="entry name" value="Spore_III_AA"/>
    <property type="match status" value="1"/>
</dbReference>
<proteinExistence type="predicted"/>
<dbReference type="EMBL" id="FQWY01000008">
    <property type="protein sequence ID" value="SHG65362.1"/>
    <property type="molecule type" value="Genomic_DNA"/>
</dbReference>
<dbReference type="SMART" id="SM00382">
    <property type="entry name" value="AAA"/>
    <property type="match status" value="1"/>
</dbReference>
<dbReference type="InterPro" id="IPR003593">
    <property type="entry name" value="AAA+_ATPase"/>
</dbReference>
<dbReference type="SUPFAM" id="SSF52540">
    <property type="entry name" value="P-loop containing nucleoside triphosphate hydrolases"/>
    <property type="match status" value="1"/>
</dbReference>
<dbReference type="InterPro" id="IPR045735">
    <property type="entry name" value="Spore_III_AA_AAA+_ATPase"/>
</dbReference>
<gene>
    <name evidence="4" type="ORF">SAMN02745221_00680</name>
</gene>
<dbReference type="InterPro" id="IPR014217">
    <property type="entry name" value="Spore_III_AA"/>
</dbReference>
<evidence type="ECO:0000259" key="3">
    <source>
        <dbReference type="SMART" id="SM00382"/>
    </source>
</evidence>
<dbReference type="InterPro" id="IPR027417">
    <property type="entry name" value="P-loop_NTPase"/>
</dbReference>
<evidence type="ECO:0000256" key="1">
    <source>
        <dbReference type="ARBA" id="ARBA00022741"/>
    </source>
</evidence>